<dbReference type="AlphaFoldDB" id="A0A645JDK7"/>
<sequence length="112" mass="12833">MQVFSLAFQGQGQPHIPGKRQRDGFFLHHRFPGGFCRFRSFHRRGRQILQELFLLLLLLENVLTDLFHLGQDGLAEDDHQSDGKQKEHRKLLEKAFAALLLLVLTAENTGLG</sequence>
<protein>
    <submittedName>
        <fullName evidence="1">Uncharacterized protein</fullName>
    </submittedName>
</protein>
<dbReference type="EMBL" id="VSSQ01138003">
    <property type="protein sequence ID" value="MPN61417.1"/>
    <property type="molecule type" value="Genomic_DNA"/>
</dbReference>
<comment type="caution">
    <text evidence="1">The sequence shown here is derived from an EMBL/GenBank/DDBJ whole genome shotgun (WGS) entry which is preliminary data.</text>
</comment>
<reference evidence="1" key="1">
    <citation type="submission" date="2019-08" db="EMBL/GenBank/DDBJ databases">
        <authorList>
            <person name="Kucharzyk K."/>
            <person name="Murdoch R.W."/>
            <person name="Higgins S."/>
            <person name="Loffler F."/>
        </authorList>
    </citation>
    <scope>NUCLEOTIDE SEQUENCE</scope>
</reference>
<name>A0A645JDK7_9ZZZZ</name>
<accession>A0A645JDK7</accession>
<evidence type="ECO:0000313" key="1">
    <source>
        <dbReference type="EMBL" id="MPN61417.1"/>
    </source>
</evidence>
<proteinExistence type="predicted"/>
<gene>
    <name evidence="1" type="ORF">SDC9_209154</name>
</gene>
<organism evidence="1">
    <name type="scientific">bioreactor metagenome</name>
    <dbReference type="NCBI Taxonomy" id="1076179"/>
    <lineage>
        <taxon>unclassified sequences</taxon>
        <taxon>metagenomes</taxon>
        <taxon>ecological metagenomes</taxon>
    </lineage>
</organism>